<organism evidence="3 4">
    <name type="scientific">Dokdonella immobilis</name>
    <dbReference type="NCBI Taxonomy" id="578942"/>
    <lineage>
        <taxon>Bacteria</taxon>
        <taxon>Pseudomonadati</taxon>
        <taxon>Pseudomonadota</taxon>
        <taxon>Gammaproteobacteria</taxon>
        <taxon>Lysobacterales</taxon>
        <taxon>Rhodanobacteraceae</taxon>
        <taxon>Dokdonella</taxon>
    </lineage>
</organism>
<protein>
    <submittedName>
        <fullName evidence="3">Peptidase propeptide and YPEB domain-containing protein</fullName>
    </submittedName>
</protein>
<keyword evidence="4" id="KW-1185">Reference proteome</keyword>
<dbReference type="Pfam" id="PF13670">
    <property type="entry name" value="PepSY_2"/>
    <property type="match status" value="1"/>
</dbReference>
<evidence type="ECO:0000313" key="4">
    <source>
        <dbReference type="Proteomes" id="UP000198575"/>
    </source>
</evidence>
<feature type="domain" description="PepSY" evidence="2">
    <location>
        <begin position="99"/>
        <end position="151"/>
    </location>
</feature>
<evidence type="ECO:0000256" key="1">
    <source>
        <dbReference type="SAM" id="SignalP"/>
    </source>
</evidence>
<keyword evidence="1" id="KW-0732">Signal</keyword>
<dbReference type="OrthoDB" id="5951452at2"/>
<feature type="chain" id="PRO_5011630418" evidence="1">
    <location>
        <begin position="21"/>
        <end position="154"/>
    </location>
</feature>
<dbReference type="Proteomes" id="UP000198575">
    <property type="component" value="Unassembled WGS sequence"/>
</dbReference>
<name>A0A1I4ZA53_9GAMM</name>
<evidence type="ECO:0000259" key="2">
    <source>
        <dbReference type="Pfam" id="PF13670"/>
    </source>
</evidence>
<evidence type="ECO:0000313" key="3">
    <source>
        <dbReference type="EMBL" id="SFN47161.1"/>
    </source>
</evidence>
<gene>
    <name evidence="3" type="ORF">SAMN05216289_12415</name>
</gene>
<dbReference type="AlphaFoldDB" id="A0A1I4ZA53"/>
<proteinExistence type="predicted"/>
<reference evidence="3 4" key="1">
    <citation type="submission" date="2016-10" db="EMBL/GenBank/DDBJ databases">
        <authorList>
            <person name="de Groot N.N."/>
        </authorList>
    </citation>
    <scope>NUCLEOTIDE SEQUENCE [LARGE SCALE GENOMIC DNA]</scope>
    <source>
        <strain evidence="3 4">CGMCC 1.7659</strain>
    </source>
</reference>
<dbReference type="RefSeq" id="WP_092409216.1">
    <property type="nucleotide sequence ID" value="NZ_FOVF01000024.1"/>
</dbReference>
<dbReference type="STRING" id="578942.SAMN05216289_12415"/>
<accession>A0A1I4ZA53</accession>
<dbReference type="InterPro" id="IPR025711">
    <property type="entry name" value="PepSY"/>
</dbReference>
<feature type="signal peptide" evidence="1">
    <location>
        <begin position="1"/>
        <end position="20"/>
    </location>
</feature>
<sequence>MRKSLVTLALGTLLSGAAVADTMPTTPPSNTTSVPETALTQAQVETQIANAGFKEVRGLAFRGGIWHADARGGEKDWVDVYVHPLTGKVFQEGAPSPLNKQEIEAKITAAGYQGVEDVEFEDGLWTAEAENGKGVKVDLLVDPDDGSVIGESDD</sequence>
<dbReference type="EMBL" id="FOVF01000024">
    <property type="protein sequence ID" value="SFN47161.1"/>
    <property type="molecule type" value="Genomic_DNA"/>
</dbReference>